<dbReference type="EMBL" id="PGVD01000045">
    <property type="protein sequence ID" value="PLR94932.1"/>
    <property type="molecule type" value="Genomic_DNA"/>
</dbReference>
<keyword evidence="1" id="KW-1133">Transmembrane helix</keyword>
<evidence type="ECO:0000313" key="5">
    <source>
        <dbReference type="Proteomes" id="UP000234951"/>
    </source>
</evidence>
<name>A0A2N5GH29_9BACI</name>
<reference evidence="4 6" key="2">
    <citation type="submission" date="2017-12" db="EMBL/GenBank/DDBJ databases">
        <title>Comparative Functional Genomics of Dry Heat Resistant strains isolated from the Viking Spacecraft.</title>
        <authorList>
            <person name="Seuylemezian A."/>
            <person name="Cooper K."/>
            <person name="Vaishampayan P."/>
        </authorList>
    </citation>
    <scope>NUCLEOTIDE SEQUENCE [LARGE SCALE GENOMIC DNA]</scope>
    <source>
        <strain evidence="4 6">ATCC 29669</strain>
    </source>
</reference>
<feature type="transmembrane region" description="Helical" evidence="1">
    <location>
        <begin position="67"/>
        <end position="86"/>
    </location>
</feature>
<dbReference type="Proteomes" id="UP000235114">
    <property type="component" value="Unassembled WGS sequence"/>
</dbReference>
<evidence type="ECO:0000313" key="4">
    <source>
        <dbReference type="EMBL" id="PLR94932.1"/>
    </source>
</evidence>
<dbReference type="GO" id="GO:0008324">
    <property type="term" value="F:monoatomic cation transmembrane transporter activity"/>
    <property type="evidence" value="ECO:0007669"/>
    <property type="project" value="InterPro"/>
</dbReference>
<dbReference type="RefSeq" id="WP_101579126.1">
    <property type="nucleotide sequence ID" value="NZ_PGVA01000062.1"/>
</dbReference>
<keyword evidence="6" id="KW-1185">Reference proteome</keyword>
<dbReference type="GO" id="GO:0006813">
    <property type="term" value="P:potassium ion transport"/>
    <property type="evidence" value="ECO:0007669"/>
    <property type="project" value="InterPro"/>
</dbReference>
<dbReference type="SUPFAM" id="SSF116726">
    <property type="entry name" value="TrkA C-terminal domain-like"/>
    <property type="match status" value="1"/>
</dbReference>
<dbReference type="Proteomes" id="UP000234951">
    <property type="component" value="Unassembled WGS sequence"/>
</dbReference>
<dbReference type="InterPro" id="IPR006037">
    <property type="entry name" value="RCK_C"/>
</dbReference>
<dbReference type="AlphaFoldDB" id="A0A2N5GH29"/>
<evidence type="ECO:0000256" key="1">
    <source>
        <dbReference type="SAM" id="Phobius"/>
    </source>
</evidence>
<reference evidence="3 5" key="1">
    <citation type="submission" date="2017-11" db="EMBL/GenBank/DDBJ databases">
        <title>Comparitive Functional Genomics of Dry Heat Resistant strains isolated from the Viking Spacecraft.</title>
        <authorList>
            <person name="Seuylemezian A."/>
            <person name="Cooper K."/>
            <person name="Vaishampayan P."/>
        </authorList>
    </citation>
    <scope>NUCLEOTIDE SEQUENCE [LARGE SCALE GENOMIC DNA]</scope>
    <source>
        <strain evidence="3 5">M4.6</strain>
    </source>
</reference>
<keyword evidence="1" id="KW-0812">Transmembrane</keyword>
<dbReference type="EMBL" id="PGVA01000062">
    <property type="protein sequence ID" value="PLR80038.1"/>
    <property type="molecule type" value="Genomic_DNA"/>
</dbReference>
<dbReference type="Pfam" id="PF02080">
    <property type="entry name" value="TrkA_C"/>
    <property type="match status" value="1"/>
</dbReference>
<sequence length="235" mass="26873">MGFLFILIYIAIILAVIEINVTLFILTGLEPRVARFQVISMLTATGFTTGESELIIDHPIRRKLSTFLILFGAFSLAVIISTISSILSDNFYAVEAAYVVGVLIFILMILKTPLLKRKLEKLFEHDLEEHYDISELPIQEVLLTNEDDQLFELAVYEESPAANKKIADILSPDDDIMILFIQRGEIKIMRNNCNKEDLQPGDDIILYGNKQHIKQRFNKDIEIAENRKKEELSEK</sequence>
<organism evidence="3 5">
    <name type="scientific">Bacillus canaveralius</name>
    <dbReference type="NCBI Taxonomy" id="1403243"/>
    <lineage>
        <taxon>Bacteria</taxon>
        <taxon>Bacillati</taxon>
        <taxon>Bacillota</taxon>
        <taxon>Bacilli</taxon>
        <taxon>Bacillales</taxon>
        <taxon>Bacillaceae</taxon>
        <taxon>Bacillus</taxon>
    </lineage>
</organism>
<evidence type="ECO:0000259" key="2">
    <source>
        <dbReference type="PROSITE" id="PS51202"/>
    </source>
</evidence>
<keyword evidence="1" id="KW-0472">Membrane</keyword>
<accession>A0A2N5GH29</accession>
<gene>
    <name evidence="3" type="ORF">CU635_19970</name>
    <name evidence="4" type="ORF">CVD25_15845</name>
</gene>
<comment type="caution">
    <text evidence="3">The sequence shown here is derived from an EMBL/GenBank/DDBJ whole genome shotgun (WGS) entry which is preliminary data.</text>
</comment>
<proteinExistence type="predicted"/>
<protein>
    <recommendedName>
        <fullName evidence="2">RCK C-terminal domain-containing protein</fullName>
    </recommendedName>
</protein>
<dbReference type="Gene3D" id="3.30.70.1450">
    <property type="entry name" value="Regulator of K+ conductance, C-terminal domain"/>
    <property type="match status" value="1"/>
</dbReference>
<dbReference type="OrthoDB" id="369355at2"/>
<dbReference type="InterPro" id="IPR036721">
    <property type="entry name" value="RCK_C_sf"/>
</dbReference>
<feature type="transmembrane region" description="Helical" evidence="1">
    <location>
        <begin position="6"/>
        <end position="26"/>
    </location>
</feature>
<evidence type="ECO:0000313" key="3">
    <source>
        <dbReference type="EMBL" id="PLR80038.1"/>
    </source>
</evidence>
<dbReference type="PROSITE" id="PS51202">
    <property type="entry name" value="RCK_C"/>
    <property type="match status" value="1"/>
</dbReference>
<evidence type="ECO:0000313" key="6">
    <source>
        <dbReference type="Proteomes" id="UP000235114"/>
    </source>
</evidence>
<feature type="domain" description="RCK C-terminal" evidence="2">
    <location>
        <begin position="138"/>
        <end position="222"/>
    </location>
</feature>
<feature type="transmembrane region" description="Helical" evidence="1">
    <location>
        <begin position="92"/>
        <end position="110"/>
    </location>
</feature>